<organism evidence="3 4">
    <name type="scientific">Streptomyces sulfonofaciens</name>
    <dbReference type="NCBI Taxonomy" id="68272"/>
    <lineage>
        <taxon>Bacteria</taxon>
        <taxon>Bacillati</taxon>
        <taxon>Actinomycetota</taxon>
        <taxon>Actinomycetes</taxon>
        <taxon>Kitasatosporales</taxon>
        <taxon>Streptomycetaceae</taxon>
        <taxon>Streptomyces</taxon>
    </lineage>
</organism>
<feature type="transmembrane region" description="Helical" evidence="2">
    <location>
        <begin position="84"/>
        <end position="102"/>
    </location>
</feature>
<sequence>MTSPAPAGPASPSAPASVGGPAERYGMRHAARMEWIKLRSLRSTPWALLLSAAAMVAMGVVTMANTRAPSPDKAAAFDPTNNVLAGVAVGQLVIGVLGVLFVTGEYASGSISSTLAAVPRRRLVLAAKAGVFGALALAVGEAAVLLAFLAGRAALHKDVAHPSFDQPGVLRAVLLAGAYLALIGLMGVGLGALTRHTASAIGVLVGIVFVLPVLLAGLTGVRIAKYFPTMIAGNSLAVAKPVADMLSPWTGFAVLCLYAVLALCAGGAVLVRRDVRVGAGTGH</sequence>
<dbReference type="RefSeq" id="WP_189929688.1">
    <property type="nucleotide sequence ID" value="NZ_BNCD01000002.1"/>
</dbReference>
<feature type="region of interest" description="Disordered" evidence="1">
    <location>
        <begin position="1"/>
        <end position="21"/>
    </location>
</feature>
<gene>
    <name evidence="3" type="ORF">GCM10018793_10690</name>
</gene>
<feature type="transmembrane region" description="Helical" evidence="2">
    <location>
        <begin position="200"/>
        <end position="221"/>
    </location>
</feature>
<evidence type="ECO:0000313" key="3">
    <source>
        <dbReference type="EMBL" id="GHH72916.1"/>
    </source>
</evidence>
<keyword evidence="2" id="KW-0812">Transmembrane</keyword>
<keyword evidence="4" id="KW-1185">Reference proteome</keyword>
<evidence type="ECO:0000256" key="1">
    <source>
        <dbReference type="SAM" id="MobiDB-lite"/>
    </source>
</evidence>
<protein>
    <submittedName>
        <fullName evidence="3">ABC transporter permease</fullName>
    </submittedName>
</protein>
<proteinExistence type="predicted"/>
<name>A0A919FW83_9ACTN</name>
<evidence type="ECO:0000313" key="4">
    <source>
        <dbReference type="Proteomes" id="UP000603708"/>
    </source>
</evidence>
<dbReference type="Pfam" id="PF12730">
    <property type="entry name" value="ABC2_membrane_4"/>
    <property type="match status" value="1"/>
</dbReference>
<feature type="transmembrane region" description="Helical" evidence="2">
    <location>
        <begin position="169"/>
        <end position="193"/>
    </location>
</feature>
<feature type="transmembrane region" description="Helical" evidence="2">
    <location>
        <begin position="249"/>
        <end position="271"/>
    </location>
</feature>
<feature type="transmembrane region" description="Helical" evidence="2">
    <location>
        <begin position="123"/>
        <end position="149"/>
    </location>
</feature>
<evidence type="ECO:0000256" key="2">
    <source>
        <dbReference type="SAM" id="Phobius"/>
    </source>
</evidence>
<dbReference type="AlphaFoldDB" id="A0A919FW83"/>
<dbReference type="EMBL" id="BNCD01000002">
    <property type="protein sequence ID" value="GHH72916.1"/>
    <property type="molecule type" value="Genomic_DNA"/>
</dbReference>
<reference evidence="3" key="2">
    <citation type="submission" date="2020-09" db="EMBL/GenBank/DDBJ databases">
        <authorList>
            <person name="Sun Q."/>
            <person name="Ohkuma M."/>
        </authorList>
    </citation>
    <scope>NUCLEOTIDE SEQUENCE</scope>
    <source>
        <strain evidence="3">JCM 5069</strain>
    </source>
</reference>
<keyword evidence="2" id="KW-1133">Transmembrane helix</keyword>
<comment type="caution">
    <text evidence="3">The sequence shown here is derived from an EMBL/GenBank/DDBJ whole genome shotgun (WGS) entry which is preliminary data.</text>
</comment>
<dbReference type="Proteomes" id="UP000603708">
    <property type="component" value="Unassembled WGS sequence"/>
</dbReference>
<accession>A0A919FW83</accession>
<keyword evidence="2" id="KW-0472">Membrane</keyword>
<reference evidence="3" key="1">
    <citation type="journal article" date="2014" name="Int. J. Syst. Evol. Microbiol.">
        <title>Complete genome sequence of Corynebacterium casei LMG S-19264T (=DSM 44701T), isolated from a smear-ripened cheese.</title>
        <authorList>
            <consortium name="US DOE Joint Genome Institute (JGI-PGF)"/>
            <person name="Walter F."/>
            <person name="Albersmeier A."/>
            <person name="Kalinowski J."/>
            <person name="Ruckert C."/>
        </authorList>
    </citation>
    <scope>NUCLEOTIDE SEQUENCE</scope>
    <source>
        <strain evidence="3">JCM 5069</strain>
    </source>
</reference>
<feature type="transmembrane region" description="Helical" evidence="2">
    <location>
        <begin position="46"/>
        <end position="64"/>
    </location>
</feature>